<dbReference type="InterPro" id="IPR029062">
    <property type="entry name" value="Class_I_gatase-like"/>
</dbReference>
<evidence type="ECO:0000313" key="10">
    <source>
        <dbReference type="EMBL" id="TDW84277.1"/>
    </source>
</evidence>
<dbReference type="Proteomes" id="UP000295060">
    <property type="component" value="Unassembled WGS sequence"/>
</dbReference>
<comment type="caution">
    <text evidence="10">The sequence shown here is derived from an EMBL/GenBank/DDBJ whole genome shotgun (WGS) entry which is preliminary data.</text>
</comment>
<accession>A0ABY2F7P4</accession>
<keyword evidence="11" id="KW-1185">Reference proteome</keyword>
<dbReference type="EC" id="3.2.1.23" evidence="3 6"/>
<reference evidence="10 11" key="1">
    <citation type="submission" date="2019-03" db="EMBL/GenBank/DDBJ databases">
        <title>Genomic Encyclopedia of Type Strains, Phase III (KMG-III): the genomes of soil and plant-associated and newly described type strains.</title>
        <authorList>
            <person name="Whitman W."/>
        </authorList>
    </citation>
    <scope>NUCLEOTIDE SEQUENCE [LARGE SCALE GENOMIC DNA]</scope>
    <source>
        <strain evidence="10 11">VKMAc-2574</strain>
    </source>
</reference>
<dbReference type="PANTHER" id="PTHR36447">
    <property type="entry name" value="BETA-GALACTOSIDASE GANA"/>
    <property type="match status" value="1"/>
</dbReference>
<keyword evidence="5 6" id="KW-0326">Glycosidase</keyword>
<dbReference type="Gene3D" id="2.60.40.1180">
    <property type="entry name" value="Golgi alpha-mannosidase II"/>
    <property type="match status" value="1"/>
</dbReference>
<evidence type="ECO:0000259" key="8">
    <source>
        <dbReference type="Pfam" id="PF08532"/>
    </source>
</evidence>
<organism evidence="10 11">
    <name type="scientific">Kribbella pratensis</name>
    <dbReference type="NCBI Taxonomy" id="2512112"/>
    <lineage>
        <taxon>Bacteria</taxon>
        <taxon>Bacillati</taxon>
        <taxon>Actinomycetota</taxon>
        <taxon>Actinomycetes</taxon>
        <taxon>Propionibacteriales</taxon>
        <taxon>Kribbellaceae</taxon>
        <taxon>Kribbella</taxon>
    </lineage>
</organism>
<evidence type="ECO:0000313" key="11">
    <source>
        <dbReference type="Proteomes" id="UP000295060"/>
    </source>
</evidence>
<dbReference type="Pfam" id="PF08533">
    <property type="entry name" value="Glyco_hydro_42C"/>
    <property type="match status" value="1"/>
</dbReference>
<dbReference type="CDD" id="cd03143">
    <property type="entry name" value="A4_beta-galactosidase_middle_domain"/>
    <property type="match status" value="1"/>
</dbReference>
<dbReference type="InterPro" id="IPR013738">
    <property type="entry name" value="Beta_galactosidase_Trimer"/>
</dbReference>
<comment type="catalytic activity">
    <reaction evidence="1 6">
        <text>Hydrolysis of terminal non-reducing beta-D-galactose residues in beta-D-galactosides.</text>
        <dbReference type="EC" id="3.2.1.23"/>
    </reaction>
</comment>
<dbReference type="InterPro" id="IPR017853">
    <property type="entry name" value="GH"/>
</dbReference>
<dbReference type="InterPro" id="IPR003476">
    <property type="entry name" value="Glyco_hydro_42"/>
</dbReference>
<dbReference type="PIRSF" id="PIRSF001084">
    <property type="entry name" value="B-galactosidase"/>
    <property type="match status" value="1"/>
</dbReference>
<dbReference type="InterPro" id="IPR013739">
    <property type="entry name" value="Beta_galactosidase_C"/>
</dbReference>
<dbReference type="PANTHER" id="PTHR36447:SF1">
    <property type="entry name" value="BETA-GALACTOSIDASE GANA"/>
    <property type="match status" value="1"/>
</dbReference>
<evidence type="ECO:0000256" key="1">
    <source>
        <dbReference type="ARBA" id="ARBA00001412"/>
    </source>
</evidence>
<protein>
    <recommendedName>
        <fullName evidence="3 6">Beta-galactosidase</fullName>
        <shortName evidence="6">Beta-gal</shortName>
        <ecNumber evidence="3 6">3.2.1.23</ecNumber>
    </recommendedName>
</protein>
<dbReference type="InterPro" id="IPR013780">
    <property type="entry name" value="Glyco_hydro_b"/>
</dbReference>
<dbReference type="Pfam" id="PF08532">
    <property type="entry name" value="Glyco_hydro_42M"/>
    <property type="match status" value="1"/>
</dbReference>
<dbReference type="SUPFAM" id="SSF51445">
    <property type="entry name" value="(Trans)glycosidases"/>
    <property type="match status" value="1"/>
</dbReference>
<dbReference type="Gene3D" id="3.40.50.880">
    <property type="match status" value="1"/>
</dbReference>
<gene>
    <name evidence="10" type="ORF">EV137_7084</name>
</gene>
<proteinExistence type="inferred from homology"/>
<evidence type="ECO:0000259" key="9">
    <source>
        <dbReference type="Pfam" id="PF08533"/>
    </source>
</evidence>
<dbReference type="RefSeq" id="WP_134132396.1">
    <property type="nucleotide sequence ID" value="NZ_SODU01000004.1"/>
</dbReference>
<feature type="domain" description="Beta-galactosidase C-terminal" evidence="9">
    <location>
        <begin position="617"/>
        <end position="671"/>
    </location>
</feature>
<sequence>MSIVVPVHSGSAGRAEPVLPQLTGIAFGGDYYPEQWPEHVWSEDVRLMQDAGVNLVNVGIFAWALLEPSPGTYDFGWLDRVVDLLHDGGISVNLATPTAAPPPWFFRRHPQARLVDRDGRLLGAGGRQAFCPHSPEYREAAIAITEQLAARYAGHPALTMWHVHNEYGGANTHCHCATSAEAFRGWLRRRYVRLDNLNDAWGTTFWGQRYGDWAEIEPPLASPMAVNPAQQLDFFRFSSDTHLDNYIAERDLLRRLSPGVAVTTNFMINNCKWIDYRRWAAEVDVVANDHYLYAEQAANHIELAMSADLTRSVAGGRGWLLMEHSTSAVNWQPRNVAKRPGELRRNTLSHLARGAESALFFQWRASRFGGEKFHSAMVPHGGTGTRVWREVLALGTDISRLGELRGTRVVADVGIAWDWPSWWALELEWRPSVDLSYLDRVSAFYEATWRSHLTADFVDPEGDLSQYPVVLVPSLYLTTPAVADNLTTYVRNGGTLVVSYFSGIVDGNDAVHPGGHPGAFRELLGLSVEEFLPLREGERVRLDDGSCGDVWAEDLVLAGAEAIRHYTEGPAAGQAAITRHRLGRGTAWYISTRLSAHDLAAVLRDAGLPPHADVPEDLEVVRRVGPEHEYLFAINHGERDATLAGDGDELLTGASCSGDLVVPAGGVRVVRTPRRRM</sequence>
<evidence type="ECO:0000256" key="5">
    <source>
        <dbReference type="ARBA" id="ARBA00023295"/>
    </source>
</evidence>
<dbReference type="Pfam" id="PF02449">
    <property type="entry name" value="Glyco_hydro_42"/>
    <property type="match status" value="1"/>
</dbReference>
<dbReference type="InterPro" id="IPR013529">
    <property type="entry name" value="Glyco_hydro_42_N"/>
</dbReference>
<evidence type="ECO:0000256" key="3">
    <source>
        <dbReference type="ARBA" id="ARBA00012756"/>
    </source>
</evidence>
<dbReference type="EMBL" id="SODU01000004">
    <property type="protein sequence ID" value="TDW84277.1"/>
    <property type="molecule type" value="Genomic_DNA"/>
</dbReference>
<comment type="similarity">
    <text evidence="2 6">Belongs to the glycosyl hydrolase 42 family.</text>
</comment>
<dbReference type="SUPFAM" id="SSF52317">
    <property type="entry name" value="Class I glutamine amidotransferase-like"/>
    <property type="match status" value="1"/>
</dbReference>
<keyword evidence="4 6" id="KW-0378">Hydrolase</keyword>
<feature type="domain" description="Beta-galactosidase trimerisation" evidence="8">
    <location>
        <begin position="411"/>
        <end position="606"/>
    </location>
</feature>
<evidence type="ECO:0000256" key="6">
    <source>
        <dbReference type="PIRNR" id="PIRNR001084"/>
    </source>
</evidence>
<name>A0ABY2F7P4_9ACTN</name>
<evidence type="ECO:0000259" key="7">
    <source>
        <dbReference type="Pfam" id="PF02449"/>
    </source>
</evidence>
<dbReference type="Gene3D" id="3.20.20.80">
    <property type="entry name" value="Glycosidases"/>
    <property type="match status" value="1"/>
</dbReference>
<feature type="domain" description="Glycoside hydrolase family 42 N-terminal" evidence="7">
    <location>
        <begin position="30"/>
        <end position="400"/>
    </location>
</feature>
<evidence type="ECO:0000256" key="2">
    <source>
        <dbReference type="ARBA" id="ARBA00005940"/>
    </source>
</evidence>
<evidence type="ECO:0000256" key="4">
    <source>
        <dbReference type="ARBA" id="ARBA00022801"/>
    </source>
</evidence>